<organism evidence="1 2">
    <name type="scientific">Methylobacterium komagatae</name>
    <dbReference type="NCBI Taxonomy" id="374425"/>
    <lineage>
        <taxon>Bacteria</taxon>
        <taxon>Pseudomonadati</taxon>
        <taxon>Pseudomonadota</taxon>
        <taxon>Alphaproteobacteria</taxon>
        <taxon>Hyphomicrobiales</taxon>
        <taxon>Methylobacteriaceae</taxon>
        <taxon>Methylobacterium</taxon>
    </lineage>
</organism>
<keyword evidence="2" id="KW-1185">Reference proteome</keyword>
<gene>
    <name evidence="1" type="ORF">ACFQE0_16955</name>
</gene>
<accession>A0ABW2BMR7</accession>
<evidence type="ECO:0000313" key="1">
    <source>
        <dbReference type="EMBL" id="MFC6791157.1"/>
    </source>
</evidence>
<protein>
    <submittedName>
        <fullName evidence="1">Uncharacterized protein</fullName>
    </submittedName>
</protein>
<dbReference type="RefSeq" id="WP_378971751.1">
    <property type="nucleotide sequence ID" value="NZ_JBHSWN010000001.1"/>
</dbReference>
<sequence length="43" mass="4671">MRRLLLSGFISAIFIGILAIGFWWTKATPVVPATPPDTASTPR</sequence>
<proteinExistence type="predicted"/>
<dbReference type="EMBL" id="JBHSWN010000001">
    <property type="protein sequence ID" value="MFC6791157.1"/>
    <property type="molecule type" value="Genomic_DNA"/>
</dbReference>
<dbReference type="Proteomes" id="UP001596292">
    <property type="component" value="Unassembled WGS sequence"/>
</dbReference>
<name>A0ABW2BMR7_9HYPH</name>
<comment type="caution">
    <text evidence="1">The sequence shown here is derived from an EMBL/GenBank/DDBJ whole genome shotgun (WGS) entry which is preliminary data.</text>
</comment>
<evidence type="ECO:0000313" key="2">
    <source>
        <dbReference type="Proteomes" id="UP001596292"/>
    </source>
</evidence>
<reference evidence="2" key="1">
    <citation type="journal article" date="2019" name="Int. J. Syst. Evol. Microbiol.">
        <title>The Global Catalogue of Microorganisms (GCM) 10K type strain sequencing project: providing services to taxonomists for standard genome sequencing and annotation.</title>
        <authorList>
            <consortium name="The Broad Institute Genomics Platform"/>
            <consortium name="The Broad Institute Genome Sequencing Center for Infectious Disease"/>
            <person name="Wu L."/>
            <person name="Ma J."/>
        </authorList>
    </citation>
    <scope>NUCLEOTIDE SEQUENCE [LARGE SCALE GENOMIC DNA]</scope>
    <source>
        <strain evidence="2">CCUG 48316</strain>
    </source>
</reference>